<gene>
    <name evidence="1" type="ORF">FPE01S_01_10730</name>
</gene>
<organism evidence="1 2">
    <name type="scientific">Flavihumibacter petaseus NBRC 106054</name>
    <dbReference type="NCBI Taxonomy" id="1220578"/>
    <lineage>
        <taxon>Bacteria</taxon>
        <taxon>Pseudomonadati</taxon>
        <taxon>Bacteroidota</taxon>
        <taxon>Chitinophagia</taxon>
        <taxon>Chitinophagales</taxon>
        <taxon>Chitinophagaceae</taxon>
        <taxon>Flavihumibacter</taxon>
    </lineage>
</organism>
<dbReference type="OrthoDB" id="9793805at2"/>
<dbReference type="RefSeq" id="WP_072053955.1">
    <property type="nucleotide sequence ID" value="NZ_BBWV01000001.1"/>
</dbReference>
<evidence type="ECO:0008006" key="3">
    <source>
        <dbReference type="Google" id="ProtNLM"/>
    </source>
</evidence>
<dbReference type="Proteomes" id="UP000033121">
    <property type="component" value="Unassembled WGS sequence"/>
</dbReference>
<dbReference type="AlphaFoldDB" id="A0A0E9MY55"/>
<keyword evidence="2" id="KW-1185">Reference proteome</keyword>
<proteinExistence type="predicted"/>
<accession>A0A0E9MY55</accession>
<dbReference type="STRING" id="1220578.FPE01S_01_10730"/>
<evidence type="ECO:0000313" key="2">
    <source>
        <dbReference type="Proteomes" id="UP000033121"/>
    </source>
</evidence>
<comment type="caution">
    <text evidence="1">The sequence shown here is derived from an EMBL/GenBank/DDBJ whole genome shotgun (WGS) entry which is preliminary data.</text>
</comment>
<reference evidence="1 2" key="1">
    <citation type="submission" date="2015-04" db="EMBL/GenBank/DDBJ databases">
        <title>Whole genome shotgun sequence of Flavihumibacter petaseus NBRC 106054.</title>
        <authorList>
            <person name="Miyazawa S."/>
            <person name="Hosoyama A."/>
            <person name="Hashimoto M."/>
            <person name="Noguchi M."/>
            <person name="Tsuchikane K."/>
            <person name="Ohji S."/>
            <person name="Yamazoe A."/>
            <person name="Ichikawa N."/>
            <person name="Kimura A."/>
            <person name="Fujita N."/>
        </authorList>
    </citation>
    <scope>NUCLEOTIDE SEQUENCE [LARGE SCALE GENOMIC DNA]</scope>
    <source>
        <strain evidence="1 2">NBRC 106054</strain>
    </source>
</reference>
<dbReference type="Pfam" id="PF13528">
    <property type="entry name" value="Glyco_trans_1_3"/>
    <property type="match status" value="1"/>
</dbReference>
<evidence type="ECO:0000313" key="1">
    <source>
        <dbReference type="EMBL" id="GAO42060.1"/>
    </source>
</evidence>
<dbReference type="EMBL" id="BBWV01000001">
    <property type="protein sequence ID" value="GAO42060.1"/>
    <property type="molecule type" value="Genomic_DNA"/>
</dbReference>
<sequence>MKIFYAVQATGNGHIARATALLPYLQRYGKVDVFLSGGNSQLQTDLPCRYRSRGLSLFYNTSGGLQYGKIARQLQPARVWREIRELPVEQYDVVLNDFESITSLACAYKKVPSLQLGHQAAFQSPLAPRPAKNEMMGEFLLKHYARATAYVGLHFRRYDHHIFEPVIKKEILQAKPVNKGHITVYLSAFSAAKLKGIFSAFTDTRFEIFSKDVTAEQTAGNIRFLPVQQRLFNESMIRSAGVITGAGFETPAEILHLGKRLMVIPIRGQYEQLCNAAALEGFGVKVLQQVDDSFSNTFREWQQAPAQQKINYGNNIPELLQYAMDSYPQQKVSLEYLYPEMLLA</sequence>
<protein>
    <recommendedName>
        <fullName evidence="3">Glycosyltransferase</fullName>
    </recommendedName>
</protein>
<name>A0A0E9MY55_9BACT</name>